<organism evidence="1 2">
    <name type="scientific">Actinomyces urogenitalis DORA_12</name>
    <dbReference type="NCBI Taxonomy" id="1403939"/>
    <lineage>
        <taxon>Bacteria</taxon>
        <taxon>Bacillati</taxon>
        <taxon>Actinomycetota</taxon>
        <taxon>Actinomycetes</taxon>
        <taxon>Actinomycetales</taxon>
        <taxon>Actinomycetaceae</taxon>
        <taxon>Actinomyces</taxon>
    </lineage>
</organism>
<name>W1VQG5_9ACTO</name>
<comment type="caution">
    <text evidence="1">The sequence shown here is derived from an EMBL/GenBank/DDBJ whole genome shotgun (WGS) entry which is preliminary data.</text>
</comment>
<reference evidence="1 2" key="1">
    <citation type="submission" date="2013-12" db="EMBL/GenBank/DDBJ databases">
        <title>A Varibaculum cambriense genome reconstructed from a premature infant gut community with otherwise low bacterial novelty that shifts toward anaerobic metabolism during the third week of life.</title>
        <authorList>
            <person name="Brown C.T."/>
            <person name="Sharon I."/>
            <person name="Thomas B.C."/>
            <person name="Castelle C.J."/>
            <person name="Morowitz M.J."/>
            <person name="Banfield J.F."/>
        </authorList>
    </citation>
    <scope>NUCLEOTIDE SEQUENCE [LARGE SCALE GENOMIC DNA]</scope>
    <source>
        <strain evidence="2">DORA_12</strain>
    </source>
</reference>
<proteinExistence type="predicted"/>
<sequence>MAHGTGARQARVCHVVEPQAAVGTGARHR</sequence>
<dbReference type="AlphaFoldDB" id="W1VQG5"/>
<dbReference type="EMBL" id="AZLV01000149">
    <property type="protein sequence ID" value="ETJ07055.1"/>
    <property type="molecule type" value="Genomic_DNA"/>
</dbReference>
<gene>
    <name evidence="1" type="ORF">Q605_AUC00149G0002</name>
</gene>
<dbReference type="Proteomes" id="UP000018852">
    <property type="component" value="Unassembled WGS sequence"/>
</dbReference>
<evidence type="ECO:0000313" key="2">
    <source>
        <dbReference type="Proteomes" id="UP000018852"/>
    </source>
</evidence>
<accession>W1VQG5</accession>
<feature type="non-terminal residue" evidence="1">
    <location>
        <position position="29"/>
    </location>
</feature>
<protein>
    <submittedName>
        <fullName evidence="1">Uncharacterized protein</fullName>
    </submittedName>
</protein>
<evidence type="ECO:0000313" key="1">
    <source>
        <dbReference type="EMBL" id="ETJ07055.1"/>
    </source>
</evidence>